<evidence type="ECO:0000256" key="1">
    <source>
        <dbReference type="SAM" id="Phobius"/>
    </source>
</evidence>
<dbReference type="EMBL" id="SHNP01000002">
    <property type="protein sequence ID" value="MCX2973584.1"/>
    <property type="molecule type" value="Genomic_DNA"/>
</dbReference>
<evidence type="ECO:0000313" key="4">
    <source>
        <dbReference type="Proteomes" id="UP001143307"/>
    </source>
</evidence>
<keyword evidence="1" id="KW-1133">Transmembrane helix</keyword>
<evidence type="ECO:0000256" key="2">
    <source>
        <dbReference type="SAM" id="SignalP"/>
    </source>
</evidence>
<keyword evidence="1" id="KW-0472">Membrane</keyword>
<accession>A0ABT3SUC4</accession>
<reference evidence="3" key="1">
    <citation type="submission" date="2019-02" db="EMBL/GenBank/DDBJ databases">
        <authorList>
            <person name="Li S.-H."/>
        </authorList>
    </citation>
    <scope>NUCLEOTIDE SEQUENCE</scope>
    <source>
        <strain evidence="3">IMCC8485</strain>
    </source>
</reference>
<dbReference type="RefSeq" id="WP_279252471.1">
    <property type="nucleotide sequence ID" value="NZ_SHNP01000002.1"/>
</dbReference>
<keyword evidence="2" id="KW-0732">Signal</keyword>
<evidence type="ECO:0000313" key="3">
    <source>
        <dbReference type="EMBL" id="MCX2973584.1"/>
    </source>
</evidence>
<keyword evidence="4" id="KW-1185">Reference proteome</keyword>
<keyword evidence="1" id="KW-0812">Transmembrane</keyword>
<name>A0ABT3SUC4_9GAMM</name>
<proteinExistence type="predicted"/>
<gene>
    <name evidence="3" type="ORF">EYC87_08330</name>
</gene>
<protein>
    <recommendedName>
        <fullName evidence="5">Midcut-by-XrtH protein</fullName>
    </recommendedName>
</protein>
<sequence length="141" mass="14732">MQHRYIKAAVSLLLGVPSLSFAAPYYEFTISWGPGPVTAIPTLGAYWTLLLIALAALTALRVYQQNPSLKRSLVLTVGCSLLAAGVVYTDKAVSGVHQISANACAAGSATYLGETPDATFQNTSDCALTVSVDISTDPVLP</sequence>
<feature type="signal peptide" evidence="2">
    <location>
        <begin position="1"/>
        <end position="22"/>
    </location>
</feature>
<feature type="chain" id="PRO_5045603447" description="Midcut-by-XrtH protein" evidence="2">
    <location>
        <begin position="23"/>
        <end position="141"/>
    </location>
</feature>
<organism evidence="3 4">
    <name type="scientific">Candidatus Seongchinamella marina</name>
    <dbReference type="NCBI Taxonomy" id="2518990"/>
    <lineage>
        <taxon>Bacteria</taxon>
        <taxon>Pseudomonadati</taxon>
        <taxon>Pseudomonadota</taxon>
        <taxon>Gammaproteobacteria</taxon>
        <taxon>Cellvibrionales</taxon>
        <taxon>Halieaceae</taxon>
        <taxon>Seongchinamella</taxon>
    </lineage>
</organism>
<comment type="caution">
    <text evidence="3">The sequence shown here is derived from an EMBL/GenBank/DDBJ whole genome shotgun (WGS) entry which is preliminary data.</text>
</comment>
<dbReference type="Proteomes" id="UP001143307">
    <property type="component" value="Unassembled WGS sequence"/>
</dbReference>
<feature type="transmembrane region" description="Helical" evidence="1">
    <location>
        <begin position="72"/>
        <end position="89"/>
    </location>
</feature>
<feature type="transmembrane region" description="Helical" evidence="1">
    <location>
        <begin position="38"/>
        <end position="60"/>
    </location>
</feature>
<evidence type="ECO:0008006" key="5">
    <source>
        <dbReference type="Google" id="ProtNLM"/>
    </source>
</evidence>